<evidence type="ECO:0000256" key="13">
    <source>
        <dbReference type="ARBA" id="ARBA00023136"/>
    </source>
</evidence>
<evidence type="ECO:0000259" key="15">
    <source>
        <dbReference type="PROSITE" id="PS50109"/>
    </source>
</evidence>
<evidence type="ECO:0000256" key="10">
    <source>
        <dbReference type="ARBA" id="ARBA00022840"/>
    </source>
</evidence>
<dbReference type="OrthoDB" id="9792991at2"/>
<dbReference type="SUPFAM" id="SSF47384">
    <property type="entry name" value="Homodimeric domain of signal transducing histidine kinase"/>
    <property type="match status" value="1"/>
</dbReference>
<dbReference type="InterPro" id="IPR003660">
    <property type="entry name" value="HAMP_dom"/>
</dbReference>
<evidence type="ECO:0000256" key="6">
    <source>
        <dbReference type="ARBA" id="ARBA00022679"/>
    </source>
</evidence>
<dbReference type="PROSITE" id="PS50885">
    <property type="entry name" value="HAMP"/>
    <property type="match status" value="1"/>
</dbReference>
<keyword evidence="9 18" id="KW-0418">Kinase</keyword>
<dbReference type="CDD" id="cd06225">
    <property type="entry name" value="HAMP"/>
    <property type="match status" value="1"/>
</dbReference>
<dbReference type="InterPro" id="IPR036097">
    <property type="entry name" value="HisK_dim/P_sf"/>
</dbReference>
<comment type="subcellular location">
    <subcellularLocation>
        <location evidence="2">Cell membrane</location>
        <topology evidence="2">Multi-pass membrane protein</topology>
    </subcellularLocation>
</comment>
<evidence type="ECO:0000256" key="3">
    <source>
        <dbReference type="ARBA" id="ARBA00012438"/>
    </source>
</evidence>
<dbReference type="SMART" id="SM00388">
    <property type="entry name" value="HisKA"/>
    <property type="match status" value="1"/>
</dbReference>
<dbReference type="SUPFAM" id="SSF158472">
    <property type="entry name" value="HAMP domain-like"/>
    <property type="match status" value="1"/>
</dbReference>
<accession>A0A429X165</accession>
<evidence type="ECO:0000256" key="2">
    <source>
        <dbReference type="ARBA" id="ARBA00004651"/>
    </source>
</evidence>
<dbReference type="Gene3D" id="6.10.340.10">
    <property type="match status" value="1"/>
</dbReference>
<dbReference type="Gene3D" id="3.30.565.10">
    <property type="entry name" value="Histidine kinase-like ATPase, C-terminal domain"/>
    <property type="match status" value="1"/>
</dbReference>
<evidence type="ECO:0000256" key="4">
    <source>
        <dbReference type="ARBA" id="ARBA00022475"/>
    </source>
</evidence>
<keyword evidence="12" id="KW-0902">Two-component regulatory system</keyword>
<dbReference type="SMART" id="SM00387">
    <property type="entry name" value="HATPase_c"/>
    <property type="match status" value="1"/>
</dbReference>
<comment type="catalytic activity">
    <reaction evidence="1">
        <text>ATP + protein L-histidine = ADP + protein N-phospho-L-histidine.</text>
        <dbReference type="EC" id="2.7.13.3"/>
    </reaction>
</comment>
<dbReference type="InterPro" id="IPR050398">
    <property type="entry name" value="HssS/ArlS-like"/>
</dbReference>
<dbReference type="Gene3D" id="1.10.287.130">
    <property type="match status" value="1"/>
</dbReference>
<evidence type="ECO:0000256" key="1">
    <source>
        <dbReference type="ARBA" id="ARBA00000085"/>
    </source>
</evidence>
<reference evidence="17 20" key="2">
    <citation type="submission" date="2021-03" db="EMBL/GenBank/DDBJ databases">
        <title>Antimicrobial resistance genes in bacteria isolated from Japanese honey, and their potential for conferring macrolide and lincosamide resistance in the American foulbrood pathogen Paenibacillus larvae.</title>
        <authorList>
            <person name="Okamoto M."/>
            <person name="Kumagai M."/>
            <person name="Kanamori H."/>
            <person name="Takamatsu D."/>
        </authorList>
    </citation>
    <scope>NUCLEOTIDE SEQUENCE [LARGE SCALE GENOMIC DNA]</scope>
    <source>
        <strain evidence="17 20">J6TS1</strain>
    </source>
</reference>
<keyword evidence="4" id="KW-1003">Cell membrane</keyword>
<dbReference type="Pfam" id="PF00672">
    <property type="entry name" value="HAMP"/>
    <property type="match status" value="1"/>
</dbReference>
<evidence type="ECO:0000313" key="17">
    <source>
        <dbReference type="EMBL" id="GIN94273.1"/>
    </source>
</evidence>
<dbReference type="AlphaFoldDB" id="A0A429X165"/>
<dbReference type="InterPro" id="IPR004358">
    <property type="entry name" value="Sig_transdc_His_kin-like_C"/>
</dbReference>
<evidence type="ECO:0000313" key="18">
    <source>
        <dbReference type="EMBL" id="RST57211.1"/>
    </source>
</evidence>
<dbReference type="Proteomes" id="UP000680670">
    <property type="component" value="Unassembled WGS sequence"/>
</dbReference>
<reference evidence="18 19" key="1">
    <citation type="submission" date="2018-12" db="EMBL/GenBank/DDBJ databases">
        <authorList>
            <person name="Sun L."/>
            <person name="Chen Z."/>
        </authorList>
    </citation>
    <scope>NUCLEOTIDE SEQUENCE [LARGE SCALE GENOMIC DNA]</scope>
    <source>
        <strain evidence="18 19">LMG 29736</strain>
    </source>
</reference>
<feature type="domain" description="HAMP" evidence="16">
    <location>
        <begin position="76"/>
        <end position="128"/>
    </location>
</feature>
<organism evidence="18 19">
    <name type="scientific">Siminovitchia terrae</name>
    <name type="common">Bacillus terrae</name>
    <dbReference type="NCBI Taxonomy" id="1914933"/>
    <lineage>
        <taxon>Bacteria</taxon>
        <taxon>Bacillati</taxon>
        <taxon>Bacillota</taxon>
        <taxon>Bacilli</taxon>
        <taxon>Bacillales</taxon>
        <taxon>Bacillaceae</taxon>
        <taxon>Siminovitchia</taxon>
    </lineage>
</organism>
<keyword evidence="8" id="KW-0547">Nucleotide-binding</keyword>
<keyword evidence="5" id="KW-0597">Phosphoprotein</keyword>
<keyword evidence="13 14" id="KW-0472">Membrane</keyword>
<feature type="transmembrane region" description="Helical" evidence="14">
    <location>
        <begin position="52"/>
        <end position="75"/>
    </location>
</feature>
<dbReference type="PRINTS" id="PR00344">
    <property type="entry name" value="BCTRLSENSOR"/>
</dbReference>
<evidence type="ECO:0000256" key="7">
    <source>
        <dbReference type="ARBA" id="ARBA00022692"/>
    </source>
</evidence>
<dbReference type="EMBL" id="QYTW02000039">
    <property type="protein sequence ID" value="RST57211.1"/>
    <property type="molecule type" value="Genomic_DNA"/>
</dbReference>
<dbReference type="Pfam" id="PF00512">
    <property type="entry name" value="HisKA"/>
    <property type="match status" value="1"/>
</dbReference>
<sequence>MRSKRFWNKLSVELLIAITISFSVSLFITIIISQFINRNYLINANQIGMLKYNLIVLLIAAVVILSFISIFLFLIRKKIKYLKLIIKNVQNIANGKLGSTIVIKGSDELAQLASNINFMSKELENKFEHERKMENAKNELITNISHDLRTPLTSIIGYLDLLRKKEYKSEEQLTDYVETIYSKSQKLKTLIYELFEYTKLTSPDVILNLTEVELSGLLEQVVGEYIPIFEKVGLRIQKSITDEDLLVIMDVEEMVRVYDNLLMNAKKYSIKPSFIKINLYSDGVKAFLSISNRVEDLPVEDVNQLFERFYRGDRARREDGGAGLGLAISKRIVEIHGGTLTIDYKGEWLTFTIGHSLKE</sequence>
<dbReference type="PANTHER" id="PTHR45528">
    <property type="entry name" value="SENSOR HISTIDINE KINASE CPXA"/>
    <property type="match status" value="1"/>
</dbReference>
<evidence type="ECO:0000256" key="8">
    <source>
        <dbReference type="ARBA" id="ARBA00022741"/>
    </source>
</evidence>
<feature type="domain" description="Histidine kinase" evidence="15">
    <location>
        <begin position="143"/>
        <end position="359"/>
    </location>
</feature>
<dbReference type="SUPFAM" id="SSF55874">
    <property type="entry name" value="ATPase domain of HSP90 chaperone/DNA topoisomerase II/histidine kinase"/>
    <property type="match status" value="1"/>
</dbReference>
<keyword evidence="6" id="KW-0808">Transferase</keyword>
<dbReference type="GO" id="GO:0005524">
    <property type="term" value="F:ATP binding"/>
    <property type="evidence" value="ECO:0007669"/>
    <property type="project" value="UniProtKB-KW"/>
</dbReference>
<dbReference type="PROSITE" id="PS50109">
    <property type="entry name" value="HIS_KIN"/>
    <property type="match status" value="1"/>
</dbReference>
<dbReference type="EC" id="2.7.13.3" evidence="3"/>
<keyword evidence="20" id="KW-1185">Reference proteome</keyword>
<feature type="transmembrane region" description="Helical" evidence="14">
    <location>
        <begin position="12"/>
        <end position="32"/>
    </location>
</feature>
<proteinExistence type="predicted"/>
<evidence type="ECO:0000256" key="9">
    <source>
        <dbReference type="ARBA" id="ARBA00022777"/>
    </source>
</evidence>
<evidence type="ECO:0000313" key="19">
    <source>
        <dbReference type="Proteomes" id="UP000287296"/>
    </source>
</evidence>
<evidence type="ECO:0000313" key="20">
    <source>
        <dbReference type="Proteomes" id="UP000680670"/>
    </source>
</evidence>
<dbReference type="CDD" id="cd00082">
    <property type="entry name" value="HisKA"/>
    <property type="match status" value="1"/>
</dbReference>
<dbReference type="Proteomes" id="UP000287296">
    <property type="component" value="Unassembled WGS sequence"/>
</dbReference>
<dbReference type="InterPro" id="IPR003594">
    <property type="entry name" value="HATPase_dom"/>
</dbReference>
<comment type="caution">
    <text evidence="18">The sequence shown here is derived from an EMBL/GenBank/DDBJ whole genome shotgun (WGS) entry which is preliminary data.</text>
</comment>
<gene>
    <name evidence="18" type="ORF">D5F11_023885</name>
    <name evidence="17" type="ORF">J6TS1_01430</name>
</gene>
<evidence type="ECO:0000259" key="16">
    <source>
        <dbReference type="PROSITE" id="PS50885"/>
    </source>
</evidence>
<keyword evidence="11 14" id="KW-1133">Transmembrane helix</keyword>
<keyword evidence="7 14" id="KW-0812">Transmembrane</keyword>
<keyword evidence="10" id="KW-0067">ATP-binding</keyword>
<dbReference type="PANTHER" id="PTHR45528:SF8">
    <property type="entry name" value="HISTIDINE KINASE"/>
    <property type="match status" value="1"/>
</dbReference>
<dbReference type="InterPro" id="IPR036890">
    <property type="entry name" value="HATPase_C_sf"/>
</dbReference>
<dbReference type="FunFam" id="1.10.287.130:FF:000008">
    <property type="entry name" value="Two-component sensor histidine kinase"/>
    <property type="match status" value="1"/>
</dbReference>
<dbReference type="EMBL" id="BORJ01000001">
    <property type="protein sequence ID" value="GIN94273.1"/>
    <property type="molecule type" value="Genomic_DNA"/>
</dbReference>
<evidence type="ECO:0000256" key="5">
    <source>
        <dbReference type="ARBA" id="ARBA00022553"/>
    </source>
</evidence>
<dbReference type="InterPro" id="IPR005467">
    <property type="entry name" value="His_kinase_dom"/>
</dbReference>
<evidence type="ECO:0000256" key="11">
    <source>
        <dbReference type="ARBA" id="ARBA00022989"/>
    </source>
</evidence>
<dbReference type="GO" id="GO:0000155">
    <property type="term" value="F:phosphorelay sensor kinase activity"/>
    <property type="evidence" value="ECO:0007669"/>
    <property type="project" value="InterPro"/>
</dbReference>
<dbReference type="Pfam" id="PF02518">
    <property type="entry name" value="HATPase_c"/>
    <property type="match status" value="1"/>
</dbReference>
<dbReference type="GO" id="GO:0005886">
    <property type="term" value="C:plasma membrane"/>
    <property type="evidence" value="ECO:0007669"/>
    <property type="project" value="UniProtKB-SubCell"/>
</dbReference>
<dbReference type="InterPro" id="IPR003661">
    <property type="entry name" value="HisK_dim/P_dom"/>
</dbReference>
<name>A0A429X165_SIMTE</name>
<dbReference type="RefSeq" id="WP_120118947.1">
    <property type="nucleotide sequence ID" value="NZ_BORI01000003.1"/>
</dbReference>
<evidence type="ECO:0000256" key="12">
    <source>
        <dbReference type="ARBA" id="ARBA00023012"/>
    </source>
</evidence>
<evidence type="ECO:0000256" key="14">
    <source>
        <dbReference type="SAM" id="Phobius"/>
    </source>
</evidence>
<protein>
    <recommendedName>
        <fullName evidence="3">histidine kinase</fullName>
        <ecNumber evidence="3">2.7.13.3</ecNumber>
    </recommendedName>
</protein>